<keyword evidence="6" id="KW-0865">Zymogen</keyword>
<dbReference type="InterPro" id="IPR043504">
    <property type="entry name" value="Peptidase_S1_PA_chymotrypsin"/>
</dbReference>
<evidence type="ECO:0000256" key="9">
    <source>
        <dbReference type="SAM" id="SignalP"/>
    </source>
</evidence>
<evidence type="ECO:0000256" key="7">
    <source>
        <dbReference type="ARBA" id="ARBA00023157"/>
    </source>
</evidence>
<dbReference type="SUPFAM" id="SSF50494">
    <property type="entry name" value="Trypsin-like serine proteases"/>
    <property type="match status" value="1"/>
</dbReference>
<dbReference type="PRINTS" id="PR00722">
    <property type="entry name" value="CHYMOTRYPSIN"/>
</dbReference>
<protein>
    <recommendedName>
        <fullName evidence="10">Peptidase S1 domain-containing protein</fullName>
    </recommendedName>
</protein>
<dbReference type="GO" id="GO:0006508">
    <property type="term" value="P:proteolysis"/>
    <property type="evidence" value="ECO:0007669"/>
    <property type="project" value="UniProtKB-KW"/>
</dbReference>
<comment type="caution">
    <text evidence="11">The sequence shown here is derived from an EMBL/GenBank/DDBJ whole genome shotgun (WGS) entry which is preliminary data.</text>
</comment>
<evidence type="ECO:0000256" key="5">
    <source>
        <dbReference type="ARBA" id="ARBA00022825"/>
    </source>
</evidence>
<dbReference type="GO" id="GO:0004252">
    <property type="term" value="F:serine-type endopeptidase activity"/>
    <property type="evidence" value="ECO:0007669"/>
    <property type="project" value="InterPro"/>
</dbReference>
<keyword evidence="3 9" id="KW-0732">Signal</keyword>
<dbReference type="FunFam" id="2.40.10.10:FF:000077">
    <property type="entry name" value="Predicted protein"/>
    <property type="match status" value="1"/>
</dbReference>
<dbReference type="Gene3D" id="2.40.10.10">
    <property type="entry name" value="Trypsin-like serine proteases"/>
    <property type="match status" value="1"/>
</dbReference>
<accession>A0A8K0D4B1</accession>
<dbReference type="SMART" id="SM00020">
    <property type="entry name" value="Tryp_SPc"/>
    <property type="match status" value="1"/>
</dbReference>
<dbReference type="InterPro" id="IPR018114">
    <property type="entry name" value="TRYPSIN_HIS"/>
</dbReference>
<keyword evidence="2 8" id="KW-0645">Protease</keyword>
<dbReference type="AlphaFoldDB" id="A0A8K0D4B1"/>
<dbReference type="PROSITE" id="PS00135">
    <property type="entry name" value="TRYPSIN_SER"/>
    <property type="match status" value="1"/>
</dbReference>
<evidence type="ECO:0000256" key="1">
    <source>
        <dbReference type="ARBA" id="ARBA00007664"/>
    </source>
</evidence>
<dbReference type="Pfam" id="PF00089">
    <property type="entry name" value="Trypsin"/>
    <property type="match status" value="1"/>
</dbReference>
<dbReference type="PANTHER" id="PTHR24276:SF91">
    <property type="entry name" value="AT26814P-RELATED"/>
    <property type="match status" value="1"/>
</dbReference>
<dbReference type="EMBL" id="VTPC01005183">
    <property type="protein sequence ID" value="KAF2896313.1"/>
    <property type="molecule type" value="Genomic_DNA"/>
</dbReference>
<dbReference type="InterPro" id="IPR050430">
    <property type="entry name" value="Peptidase_S1"/>
</dbReference>
<feature type="chain" id="PRO_5035443614" description="Peptidase S1 domain-containing protein" evidence="9">
    <location>
        <begin position="17"/>
        <end position="247"/>
    </location>
</feature>
<feature type="domain" description="Peptidase S1" evidence="10">
    <location>
        <begin position="28"/>
        <end position="246"/>
    </location>
</feature>
<dbReference type="OrthoDB" id="10059102at2759"/>
<sequence length="247" mass="25963">MFVTTILLALSGLSLGFHSQVPQLDGRIVGGTPVDIEKFPYQVSLHYLGSHVCGASIISPKYVVTAGHCTFGRIAFSMQVRAGSSLKGSGGELVGVDEFVRHPQYNQRNSDYDIAILILSRELTLGSSIPLPNDNDEFAPGSKATASGWGALSEGGSSPERLQAVDIAIVSRKECNSVYNITDRMICAGVLEGGKDSCQGDSGGPLLCNGVLAGIVSWGNGCARPGYPGVYASVPNLRGFIRRVTGI</sequence>
<dbReference type="CDD" id="cd00190">
    <property type="entry name" value="Tryp_SPc"/>
    <property type="match status" value="1"/>
</dbReference>
<feature type="signal peptide" evidence="9">
    <location>
        <begin position="1"/>
        <end position="16"/>
    </location>
</feature>
<proteinExistence type="inferred from homology"/>
<dbReference type="InterPro" id="IPR033116">
    <property type="entry name" value="TRYPSIN_SER"/>
</dbReference>
<evidence type="ECO:0000256" key="3">
    <source>
        <dbReference type="ARBA" id="ARBA00022729"/>
    </source>
</evidence>
<organism evidence="11 12">
    <name type="scientific">Ignelater luminosus</name>
    <name type="common">Cucubano</name>
    <name type="synonym">Pyrophorus luminosus</name>
    <dbReference type="NCBI Taxonomy" id="2038154"/>
    <lineage>
        <taxon>Eukaryota</taxon>
        <taxon>Metazoa</taxon>
        <taxon>Ecdysozoa</taxon>
        <taxon>Arthropoda</taxon>
        <taxon>Hexapoda</taxon>
        <taxon>Insecta</taxon>
        <taxon>Pterygota</taxon>
        <taxon>Neoptera</taxon>
        <taxon>Endopterygota</taxon>
        <taxon>Coleoptera</taxon>
        <taxon>Polyphaga</taxon>
        <taxon>Elateriformia</taxon>
        <taxon>Elateroidea</taxon>
        <taxon>Elateridae</taxon>
        <taxon>Agrypninae</taxon>
        <taxon>Pyrophorini</taxon>
        <taxon>Ignelater</taxon>
    </lineage>
</organism>
<reference evidence="11" key="1">
    <citation type="submission" date="2019-08" db="EMBL/GenBank/DDBJ databases">
        <title>The genome of the North American firefly Photinus pyralis.</title>
        <authorList>
            <consortium name="Photinus pyralis genome working group"/>
            <person name="Fallon T.R."/>
            <person name="Sander Lower S.E."/>
            <person name="Weng J.-K."/>
        </authorList>
    </citation>
    <scope>NUCLEOTIDE SEQUENCE</scope>
    <source>
        <strain evidence="11">TRF0915ILg1</strain>
        <tissue evidence="11">Whole body</tissue>
    </source>
</reference>
<dbReference type="PROSITE" id="PS00134">
    <property type="entry name" value="TRYPSIN_HIS"/>
    <property type="match status" value="1"/>
</dbReference>
<evidence type="ECO:0000313" key="12">
    <source>
        <dbReference type="Proteomes" id="UP000801492"/>
    </source>
</evidence>
<keyword evidence="12" id="KW-1185">Reference proteome</keyword>
<dbReference type="InterPro" id="IPR001314">
    <property type="entry name" value="Peptidase_S1A"/>
</dbReference>
<keyword evidence="4 8" id="KW-0378">Hydrolase</keyword>
<evidence type="ECO:0000313" key="11">
    <source>
        <dbReference type="EMBL" id="KAF2896313.1"/>
    </source>
</evidence>
<dbReference type="InterPro" id="IPR001254">
    <property type="entry name" value="Trypsin_dom"/>
</dbReference>
<evidence type="ECO:0000256" key="8">
    <source>
        <dbReference type="RuleBase" id="RU363034"/>
    </source>
</evidence>
<dbReference type="InterPro" id="IPR009003">
    <property type="entry name" value="Peptidase_S1_PA"/>
</dbReference>
<evidence type="ECO:0000259" key="10">
    <source>
        <dbReference type="PROSITE" id="PS50240"/>
    </source>
</evidence>
<evidence type="ECO:0000256" key="4">
    <source>
        <dbReference type="ARBA" id="ARBA00022801"/>
    </source>
</evidence>
<dbReference type="PROSITE" id="PS50240">
    <property type="entry name" value="TRYPSIN_DOM"/>
    <property type="match status" value="1"/>
</dbReference>
<evidence type="ECO:0000256" key="6">
    <source>
        <dbReference type="ARBA" id="ARBA00023145"/>
    </source>
</evidence>
<gene>
    <name evidence="11" type="ORF">ILUMI_09876</name>
</gene>
<keyword evidence="5 8" id="KW-0720">Serine protease</keyword>
<comment type="similarity">
    <text evidence="1">Belongs to the peptidase S1 family.</text>
</comment>
<dbReference type="Proteomes" id="UP000801492">
    <property type="component" value="Unassembled WGS sequence"/>
</dbReference>
<dbReference type="PANTHER" id="PTHR24276">
    <property type="entry name" value="POLYSERASE-RELATED"/>
    <property type="match status" value="1"/>
</dbReference>
<keyword evidence="7" id="KW-1015">Disulfide bond</keyword>
<evidence type="ECO:0000256" key="2">
    <source>
        <dbReference type="ARBA" id="ARBA00022670"/>
    </source>
</evidence>
<name>A0A8K0D4B1_IGNLU</name>